<reference evidence="7 8" key="1">
    <citation type="submission" date="2018-08" db="EMBL/GenBank/DDBJ databases">
        <authorList>
            <person name="Lee Y."/>
            <person name="Kakembo D."/>
        </authorList>
    </citation>
    <scope>NUCLEOTIDE SEQUENCE [LARGE SCALE GENOMIC DNA]</scope>
    <source>
        <strain evidence="7 8">JBCS1880</strain>
    </source>
</reference>
<proteinExistence type="inferred from homology"/>
<dbReference type="GO" id="GO:0030254">
    <property type="term" value="P:protein secretion by the type III secretion system"/>
    <property type="evidence" value="ECO:0007669"/>
    <property type="project" value="InterPro"/>
</dbReference>
<keyword evidence="6" id="KW-0175">Coiled coil</keyword>
<dbReference type="Pfam" id="PF06188">
    <property type="entry name" value="HrpE"/>
    <property type="match status" value="1"/>
</dbReference>
<accession>A0AAI8KE14</accession>
<keyword evidence="3" id="KW-0963">Cytoplasm</keyword>
<dbReference type="AlphaFoldDB" id="A0AAI8KE14"/>
<evidence type="ECO:0000256" key="1">
    <source>
        <dbReference type="ARBA" id="ARBA00004496"/>
    </source>
</evidence>
<evidence type="ECO:0000313" key="7">
    <source>
        <dbReference type="EMBL" id="AXO89992.1"/>
    </source>
</evidence>
<comment type="similarity">
    <text evidence="5">Belongs to the SctL stator family.</text>
</comment>
<dbReference type="GO" id="GO:0005737">
    <property type="term" value="C:cytoplasm"/>
    <property type="evidence" value="ECO:0007669"/>
    <property type="project" value="UniProtKB-SubCell"/>
</dbReference>
<evidence type="ECO:0000256" key="2">
    <source>
        <dbReference type="ARBA" id="ARBA00022448"/>
    </source>
</evidence>
<dbReference type="RefSeq" id="WP_116889326.1">
    <property type="nucleotide sequence ID" value="NZ_CP031641.1"/>
</dbReference>
<organism evidence="7 8">
    <name type="scientific">Pseudomonas parafulva</name>
    <dbReference type="NCBI Taxonomy" id="157782"/>
    <lineage>
        <taxon>Bacteria</taxon>
        <taxon>Pseudomonadati</taxon>
        <taxon>Pseudomonadota</taxon>
        <taxon>Gammaproteobacteria</taxon>
        <taxon>Pseudomonadales</taxon>
        <taxon>Pseudomonadaceae</taxon>
        <taxon>Pseudomonas</taxon>
    </lineage>
</organism>
<dbReference type="EMBL" id="CP031641">
    <property type="protein sequence ID" value="AXO89992.1"/>
    <property type="molecule type" value="Genomic_DNA"/>
</dbReference>
<evidence type="ECO:0000256" key="6">
    <source>
        <dbReference type="SAM" id="Coils"/>
    </source>
</evidence>
<keyword evidence="4" id="KW-0653">Protein transport</keyword>
<evidence type="ECO:0000256" key="5">
    <source>
        <dbReference type="ARBA" id="ARBA00024335"/>
    </source>
</evidence>
<keyword evidence="8" id="KW-1185">Reference proteome</keyword>
<protein>
    <submittedName>
        <fullName evidence="7">HrpE/YscL family type III secretion apparatus protein</fullName>
    </submittedName>
</protein>
<evidence type="ECO:0000256" key="4">
    <source>
        <dbReference type="ARBA" id="ARBA00022927"/>
    </source>
</evidence>
<comment type="subcellular location">
    <subcellularLocation>
        <location evidence="1">Cytoplasm</location>
    </subcellularLocation>
</comment>
<keyword evidence="2" id="KW-0813">Transport</keyword>
<evidence type="ECO:0000313" key="8">
    <source>
        <dbReference type="Proteomes" id="UP000258127"/>
    </source>
</evidence>
<dbReference type="InterPro" id="IPR012842">
    <property type="entry name" value="T3SS_SctL/SctL2"/>
</dbReference>
<gene>
    <name evidence="7" type="ORF">DZC75_19035</name>
</gene>
<evidence type="ECO:0000256" key="3">
    <source>
        <dbReference type="ARBA" id="ARBA00022490"/>
    </source>
</evidence>
<sequence length="200" mass="22091">MLARRSLELRPNAQGLLQPCIARETLVDCGRAQRVIEQAQEQAAQVLEQARDLAEAERLDAQARFWENAEAALAAWEAQRQAMWEQIEASAARLVNEALRTLLDEVPEPARIDALVRQLASGQREPASATLHCHPDDLTNLTRSLGNMAAQPWTLVADAGMDRHQLRLQTPAGTFLLDWPSTVQALRVPVPVPSSNTVPL</sequence>
<feature type="coiled-coil region" evidence="6">
    <location>
        <begin position="29"/>
        <end position="64"/>
    </location>
</feature>
<name>A0AAI8KE14_9PSED</name>
<dbReference type="Proteomes" id="UP000258127">
    <property type="component" value="Chromosome"/>
</dbReference>
<dbReference type="InterPro" id="IPR009335">
    <property type="entry name" value="T3SS_HrpE/ATPase_suE"/>
</dbReference>
<dbReference type="NCBIfam" id="TIGR02499">
    <property type="entry name" value="HrpE_YscL_not"/>
    <property type="match status" value="1"/>
</dbReference>